<evidence type="ECO:0000256" key="3">
    <source>
        <dbReference type="ARBA" id="ARBA00022840"/>
    </source>
</evidence>
<dbReference type="Proteomes" id="UP000014216">
    <property type="component" value="Unassembled WGS sequence"/>
</dbReference>
<organism evidence="4 5">
    <name type="scientific">Desulfotignum phosphitoxidans DSM 13687</name>
    <dbReference type="NCBI Taxonomy" id="1286635"/>
    <lineage>
        <taxon>Bacteria</taxon>
        <taxon>Pseudomonadati</taxon>
        <taxon>Thermodesulfobacteriota</taxon>
        <taxon>Desulfobacteria</taxon>
        <taxon>Desulfobacterales</taxon>
        <taxon>Desulfobacteraceae</taxon>
        <taxon>Desulfotignum</taxon>
    </lineage>
</organism>
<evidence type="ECO:0000256" key="2">
    <source>
        <dbReference type="ARBA" id="ARBA00022741"/>
    </source>
</evidence>
<dbReference type="PANTHER" id="PTHR42749">
    <property type="entry name" value="CELL SHAPE-DETERMINING PROTEIN MREB"/>
    <property type="match status" value="1"/>
</dbReference>
<keyword evidence="5" id="KW-1185">Reference proteome</keyword>
<gene>
    <name evidence="4" type="primary">dnaK</name>
    <name evidence="4" type="ORF">Dpo_2c02170</name>
</gene>
<proteinExistence type="inferred from homology"/>
<dbReference type="InterPro" id="IPR043129">
    <property type="entry name" value="ATPase_NBD"/>
</dbReference>
<dbReference type="InterPro" id="IPR013126">
    <property type="entry name" value="Hsp_70_fam"/>
</dbReference>
<name>S0FZG6_9BACT</name>
<evidence type="ECO:0000313" key="4">
    <source>
        <dbReference type="EMBL" id="EMS80528.1"/>
    </source>
</evidence>
<comment type="caution">
    <text evidence="4">The sequence shown here is derived from an EMBL/GenBank/DDBJ whole genome shotgun (WGS) entry which is preliminary data.</text>
</comment>
<keyword evidence="2" id="KW-0547">Nucleotide-binding</keyword>
<sequence length="937" mass="104802">MDFQDTQYIIGIDLGTTNCAVSYVDVAGLKEAMGGTGGRKRPDPVDKNQWIKVFQVPQLTGLGEFSKMPVLPSFLYIPGEYDISKEGLKHPWKKREDLFAGMFARDHGAKIPSRLVSSAKSWLCHGGADRNARILPWGSSGVEKISPVDATAEYLSHMRSAWNHFVKDEDRFMENQFVVITVPASFNEEARDLTMAAIEKAGLSRAVTLLEEPLAAFYSWLILHESDWDQQVGENDLILVCDVGGGTTDFSLISLKAGDQGSPRFERLAVGDHLILGGDNIDLSLAKIVEAKFKSDTSLTPDKWKTLCHQCRQAKEQILESREKSVRITIKGEGRALISGTLAADLTRGEVENVLRSRFYPDVDSADIREIEVDREVADFGLPFEKEPAVTRHIIRFLEKHRDNVRQALGKEEPLPEFILFNGGTLKPALVQFRIKEAIRRWFKAKDATRPTTLENNRPELAVGIGASYYGLVKQGIGVRVGSGSPRSYYLGVGTASDSEKKAICLVERGLDEGAAIDLPQMAFEVRANEPVSFDVYSSSFRSGDTAGNLLPIDDTLTPMPPIQTIIRFGKTGDKKTIPVTLGAEYTEMGSLSMYCHSRVSDHRWKLQFQLRDADEKSLDTAETEVYDETVIKTACRCLADLFSDPDAANLASAGKQIEALVEQTRANWPLSFLRSLADQLIDLEPERHKSADHEARWLNLTGFCMRPGFGDAFDGDRIRKLWKVYLAGLTFDKAPQNRLEWWIFIRRIAAGLKAGQQRQFFQDIATILIKQKIKLPPQEMTEVWMTAGNLERLLVKDKVALAKALIPQVKPGKTQDRLLWTLARFGARDLLYGSVDRVVPPVEAGRWIQQLMKRSWTRQDNVDVPVAQMAMKTGDRTRDLDPDSAQPVVEWLEKRSAKPSLIKMVQEKTVRAPADQNIQFGEKLPAGLVLKKDDLG</sequence>
<dbReference type="Pfam" id="PF00012">
    <property type="entry name" value="HSP70"/>
    <property type="match status" value="1"/>
</dbReference>
<dbReference type="InterPro" id="IPR021030">
    <property type="entry name" value="DUF3731"/>
</dbReference>
<accession>S0FZG6</accession>
<dbReference type="EMBL" id="APJX01000002">
    <property type="protein sequence ID" value="EMS80528.1"/>
    <property type="molecule type" value="Genomic_DNA"/>
</dbReference>
<dbReference type="Pfam" id="PF12531">
    <property type="entry name" value="DUF3731"/>
    <property type="match status" value="1"/>
</dbReference>
<dbReference type="Gene3D" id="3.30.420.40">
    <property type="match status" value="2"/>
</dbReference>
<evidence type="ECO:0000256" key="1">
    <source>
        <dbReference type="ARBA" id="ARBA00007381"/>
    </source>
</evidence>
<evidence type="ECO:0000313" key="5">
    <source>
        <dbReference type="Proteomes" id="UP000014216"/>
    </source>
</evidence>
<dbReference type="PATRIC" id="fig|1286635.3.peg.1194"/>
<dbReference type="OrthoDB" id="580874at2"/>
<reference evidence="4 5" key="1">
    <citation type="journal article" date="2013" name="Genome Announc.">
        <title>Draft Genome Sequence of Desulfotignum phosphitoxidans DSM 13687 Strain FiPS-3.</title>
        <authorList>
            <person name="Poehlein A."/>
            <person name="Daniel R."/>
            <person name="Simeonova D.D."/>
        </authorList>
    </citation>
    <scope>NUCLEOTIDE SEQUENCE [LARGE SCALE GENOMIC DNA]</scope>
    <source>
        <strain evidence="4 5">DSM 13687</strain>
    </source>
</reference>
<dbReference type="RefSeq" id="WP_006964790.1">
    <property type="nucleotide sequence ID" value="NZ_APJX01000002.1"/>
</dbReference>
<dbReference type="GO" id="GO:0140662">
    <property type="term" value="F:ATP-dependent protein folding chaperone"/>
    <property type="evidence" value="ECO:0007669"/>
    <property type="project" value="InterPro"/>
</dbReference>
<dbReference type="CDD" id="cd10170">
    <property type="entry name" value="ASKHA_NBD_HSP70"/>
    <property type="match status" value="1"/>
</dbReference>
<protein>
    <submittedName>
        <fullName evidence="4">Chaperone DnaK-HSP-70</fullName>
    </submittedName>
</protein>
<comment type="similarity">
    <text evidence="1">Belongs to the heat shock protein 70 family.</text>
</comment>
<keyword evidence="3" id="KW-0067">ATP-binding</keyword>
<dbReference type="SUPFAM" id="SSF53067">
    <property type="entry name" value="Actin-like ATPase domain"/>
    <property type="match status" value="2"/>
</dbReference>
<dbReference type="PROSITE" id="PS00297">
    <property type="entry name" value="HSP70_1"/>
    <property type="match status" value="1"/>
</dbReference>
<dbReference type="AlphaFoldDB" id="S0FZG6"/>
<dbReference type="InterPro" id="IPR018181">
    <property type="entry name" value="Heat_shock_70_CS"/>
</dbReference>
<dbReference type="GO" id="GO:0005524">
    <property type="term" value="F:ATP binding"/>
    <property type="evidence" value="ECO:0007669"/>
    <property type="project" value="UniProtKB-KW"/>
</dbReference>
<dbReference type="PANTHER" id="PTHR42749:SF1">
    <property type="entry name" value="CELL SHAPE-DETERMINING PROTEIN MREB"/>
    <property type="match status" value="1"/>
</dbReference>